<keyword evidence="2 5" id="KW-0812">Transmembrane</keyword>
<reference evidence="7 8" key="1">
    <citation type="submission" date="2023-07" db="EMBL/GenBank/DDBJ databases">
        <title>Comparative genomics of wheat-associated soil bacteria to identify genetic determinants of phenazine resistance.</title>
        <authorList>
            <person name="Mouncey N."/>
        </authorList>
    </citation>
    <scope>NUCLEOTIDE SEQUENCE [LARGE SCALE GENOMIC DNA]</scope>
    <source>
        <strain evidence="7 8">W2I7</strain>
    </source>
</reference>
<evidence type="ECO:0000256" key="3">
    <source>
        <dbReference type="ARBA" id="ARBA00022989"/>
    </source>
</evidence>
<accession>A0ABU0PB85</accession>
<keyword evidence="3 5" id="KW-1133">Transmembrane helix</keyword>
<evidence type="ECO:0000259" key="6">
    <source>
        <dbReference type="Pfam" id="PF07291"/>
    </source>
</evidence>
<keyword evidence="4 5" id="KW-0472">Membrane</keyword>
<dbReference type="EMBL" id="JAUSXK010000001">
    <property type="protein sequence ID" value="MDQ0644613.1"/>
    <property type="molecule type" value="Genomic_DNA"/>
</dbReference>
<comment type="subcellular location">
    <subcellularLocation>
        <location evidence="1">Membrane</location>
        <topology evidence="1">Multi-pass membrane protein</topology>
    </subcellularLocation>
</comment>
<evidence type="ECO:0000256" key="2">
    <source>
        <dbReference type="ARBA" id="ARBA00022692"/>
    </source>
</evidence>
<evidence type="ECO:0000256" key="5">
    <source>
        <dbReference type="SAM" id="Phobius"/>
    </source>
</evidence>
<dbReference type="Proteomes" id="UP001239085">
    <property type="component" value="Unassembled WGS sequence"/>
</dbReference>
<dbReference type="Pfam" id="PF07291">
    <property type="entry name" value="MauE"/>
    <property type="match status" value="1"/>
</dbReference>
<dbReference type="RefSeq" id="WP_307362535.1">
    <property type="nucleotide sequence ID" value="NZ_JAUSXK010000001.1"/>
</dbReference>
<gene>
    <name evidence="7" type="ORF">QFZ46_002773</name>
</gene>
<feature type="transmembrane region" description="Helical" evidence="5">
    <location>
        <begin position="148"/>
        <end position="166"/>
    </location>
</feature>
<sequence length="342" mass="35656">MEPEFMAAPLILAGVLVASGVAKLRQPEDAAAWEELGVPAVLRRGWLIRLHPWGEGLLAAALLALGGVLGALASACAVILFGAYLLLVTRRLAAGADASCTCFGAREPITAVTVVRNAWFLLLAVFATAVTWSTPLLGGPLAALGDQWSWLVGIAAGAFTVALVLWHPASVASALDAGVPTIGGRNTQGAEGAAGSDADPAEYIRTRTPAVPVTLADGSTVNLRQLAARGPMLLLAVKEDCGACRPVIEATPGWRELLPEVSVRFLLWPAPENSALTELTEPQSLHDPYFYVQGSIADWATPTAVLIGADGYLAGGPVSGFDEVSEFVGDIYESLHGVRPQH</sequence>
<feature type="domain" description="Methylamine utilisation protein MauE" evidence="6">
    <location>
        <begin position="8"/>
        <end position="128"/>
    </location>
</feature>
<dbReference type="InterPro" id="IPR009908">
    <property type="entry name" value="Methylamine_util_MauE"/>
</dbReference>
<proteinExistence type="predicted"/>
<evidence type="ECO:0000313" key="7">
    <source>
        <dbReference type="EMBL" id="MDQ0644613.1"/>
    </source>
</evidence>
<organism evidence="7 8">
    <name type="scientific">Microbacterium murale</name>
    <dbReference type="NCBI Taxonomy" id="1081040"/>
    <lineage>
        <taxon>Bacteria</taxon>
        <taxon>Bacillati</taxon>
        <taxon>Actinomycetota</taxon>
        <taxon>Actinomycetes</taxon>
        <taxon>Micrococcales</taxon>
        <taxon>Microbacteriaceae</taxon>
        <taxon>Microbacterium</taxon>
    </lineage>
</organism>
<feature type="transmembrane region" description="Helical" evidence="5">
    <location>
        <begin position="57"/>
        <end position="87"/>
    </location>
</feature>
<comment type="caution">
    <text evidence="7">The sequence shown here is derived from an EMBL/GenBank/DDBJ whole genome shotgun (WGS) entry which is preliminary data.</text>
</comment>
<keyword evidence="8" id="KW-1185">Reference proteome</keyword>
<feature type="transmembrane region" description="Helical" evidence="5">
    <location>
        <begin position="119"/>
        <end position="142"/>
    </location>
</feature>
<protein>
    <recommendedName>
        <fullName evidence="6">Methylamine utilisation protein MauE domain-containing protein</fullName>
    </recommendedName>
</protein>
<name>A0ABU0PB85_9MICO</name>
<evidence type="ECO:0000313" key="8">
    <source>
        <dbReference type="Proteomes" id="UP001239085"/>
    </source>
</evidence>
<evidence type="ECO:0000256" key="1">
    <source>
        <dbReference type="ARBA" id="ARBA00004141"/>
    </source>
</evidence>
<evidence type="ECO:0000256" key="4">
    <source>
        <dbReference type="ARBA" id="ARBA00023136"/>
    </source>
</evidence>